<keyword evidence="8" id="KW-1185">Reference proteome</keyword>
<keyword evidence="2" id="KW-0238">DNA-binding</keyword>
<comment type="caution">
    <text evidence="7">The sequence shown here is derived from an EMBL/GenBank/DDBJ whole genome shotgun (WGS) entry which is preliminary data.</text>
</comment>
<keyword evidence="3" id="KW-0539">Nucleus</keyword>
<evidence type="ECO:0000313" key="8">
    <source>
        <dbReference type="Proteomes" id="UP000655225"/>
    </source>
</evidence>
<comment type="subcellular location">
    <subcellularLocation>
        <location evidence="1">Nucleus</location>
    </subcellularLocation>
</comment>
<dbReference type="PROSITE" id="PS51294">
    <property type="entry name" value="HTH_MYB"/>
    <property type="match status" value="1"/>
</dbReference>
<dbReference type="InterPro" id="IPR009057">
    <property type="entry name" value="Homeodomain-like_sf"/>
</dbReference>
<feature type="region of interest" description="Disordered" evidence="4">
    <location>
        <begin position="43"/>
        <end position="106"/>
    </location>
</feature>
<name>A0A834YLW6_TETSI</name>
<reference evidence="7 8" key="1">
    <citation type="submission" date="2020-04" db="EMBL/GenBank/DDBJ databases">
        <title>Plant Genome Project.</title>
        <authorList>
            <person name="Zhang R.-G."/>
        </authorList>
    </citation>
    <scope>NUCLEOTIDE SEQUENCE [LARGE SCALE GENOMIC DNA]</scope>
    <source>
        <strain evidence="7">YNK0</strain>
        <tissue evidence="7">Leaf</tissue>
    </source>
</reference>
<dbReference type="PANTHER" id="PTHR47999:SF47">
    <property type="entry name" value="MYB-RELATED PROTEIN MYB4"/>
    <property type="match status" value="1"/>
</dbReference>
<dbReference type="AlphaFoldDB" id="A0A834YLW6"/>
<evidence type="ECO:0000256" key="1">
    <source>
        <dbReference type="ARBA" id="ARBA00004123"/>
    </source>
</evidence>
<evidence type="ECO:0000313" key="7">
    <source>
        <dbReference type="EMBL" id="KAF8391434.1"/>
    </source>
</evidence>
<dbReference type="OMA" id="HGIWREL"/>
<organism evidence="7 8">
    <name type="scientific">Tetracentron sinense</name>
    <name type="common">Spur-leaf</name>
    <dbReference type="NCBI Taxonomy" id="13715"/>
    <lineage>
        <taxon>Eukaryota</taxon>
        <taxon>Viridiplantae</taxon>
        <taxon>Streptophyta</taxon>
        <taxon>Embryophyta</taxon>
        <taxon>Tracheophyta</taxon>
        <taxon>Spermatophyta</taxon>
        <taxon>Magnoliopsida</taxon>
        <taxon>Trochodendrales</taxon>
        <taxon>Trochodendraceae</taxon>
        <taxon>Tetracentron</taxon>
    </lineage>
</organism>
<feature type="compositionally biased region" description="Basic and acidic residues" evidence="4">
    <location>
        <begin position="54"/>
        <end position="73"/>
    </location>
</feature>
<dbReference type="PANTHER" id="PTHR47999">
    <property type="entry name" value="TRANSCRIPTION FACTOR MYB8-RELATED-RELATED"/>
    <property type="match status" value="1"/>
</dbReference>
<dbReference type="Pfam" id="PF00249">
    <property type="entry name" value="Myb_DNA-binding"/>
    <property type="match status" value="1"/>
</dbReference>
<protein>
    <submittedName>
        <fullName evidence="7">Uncharacterized protein</fullName>
    </submittedName>
</protein>
<dbReference type="EMBL" id="JABCRI010000017">
    <property type="protein sequence ID" value="KAF8391434.1"/>
    <property type="molecule type" value="Genomic_DNA"/>
</dbReference>
<evidence type="ECO:0000256" key="4">
    <source>
        <dbReference type="SAM" id="MobiDB-lite"/>
    </source>
</evidence>
<dbReference type="OrthoDB" id="2143914at2759"/>
<evidence type="ECO:0000256" key="2">
    <source>
        <dbReference type="ARBA" id="ARBA00023125"/>
    </source>
</evidence>
<dbReference type="InterPro" id="IPR015495">
    <property type="entry name" value="Myb_TF_plants"/>
</dbReference>
<dbReference type="InterPro" id="IPR001005">
    <property type="entry name" value="SANT/Myb"/>
</dbReference>
<dbReference type="InterPro" id="IPR017930">
    <property type="entry name" value="Myb_dom"/>
</dbReference>
<evidence type="ECO:0000256" key="3">
    <source>
        <dbReference type="ARBA" id="ARBA00023242"/>
    </source>
</evidence>
<sequence length="174" mass="19687">MVRTPCCEKTGIRKGAWTAEEDQKLTSYIRKYGHWNWRELPKYAGKKNPTAPEPKLHSDETPLCETKEKRELEPSNSLPDDPKHQIIESSFSSPQPSSSEFSSLSSDSAFLSGTNWIAEDNMGSSDFWTEPYLAGNSYIQEDFPATLFEHEFLFPFSSVSQYGSYDGDGMHGLK</sequence>
<feature type="compositionally biased region" description="Low complexity" evidence="4">
    <location>
        <begin position="88"/>
        <end position="106"/>
    </location>
</feature>
<evidence type="ECO:0000259" key="5">
    <source>
        <dbReference type="PROSITE" id="PS50090"/>
    </source>
</evidence>
<dbReference type="SUPFAM" id="SSF46689">
    <property type="entry name" value="Homeodomain-like"/>
    <property type="match status" value="1"/>
</dbReference>
<gene>
    <name evidence="7" type="ORF">HHK36_023739</name>
</gene>
<dbReference type="GO" id="GO:0005634">
    <property type="term" value="C:nucleus"/>
    <property type="evidence" value="ECO:0007669"/>
    <property type="project" value="UniProtKB-SubCell"/>
</dbReference>
<dbReference type="Proteomes" id="UP000655225">
    <property type="component" value="Unassembled WGS sequence"/>
</dbReference>
<dbReference type="GO" id="GO:0003677">
    <property type="term" value="F:DNA binding"/>
    <property type="evidence" value="ECO:0007669"/>
    <property type="project" value="UniProtKB-KW"/>
</dbReference>
<proteinExistence type="predicted"/>
<dbReference type="CDD" id="cd00167">
    <property type="entry name" value="SANT"/>
    <property type="match status" value="1"/>
</dbReference>
<feature type="domain" description="Myb-like" evidence="5">
    <location>
        <begin position="9"/>
        <end position="49"/>
    </location>
</feature>
<feature type="domain" description="HTH myb-type" evidence="6">
    <location>
        <begin position="9"/>
        <end position="49"/>
    </location>
</feature>
<accession>A0A834YLW6</accession>
<evidence type="ECO:0000259" key="6">
    <source>
        <dbReference type="PROSITE" id="PS51294"/>
    </source>
</evidence>
<dbReference type="Gene3D" id="1.10.10.60">
    <property type="entry name" value="Homeodomain-like"/>
    <property type="match status" value="1"/>
</dbReference>
<dbReference type="PROSITE" id="PS50090">
    <property type="entry name" value="MYB_LIKE"/>
    <property type="match status" value="1"/>
</dbReference>